<keyword evidence="1" id="KW-0472">Membrane</keyword>
<evidence type="ECO:0000259" key="2">
    <source>
        <dbReference type="Pfam" id="PF02932"/>
    </source>
</evidence>
<organism evidence="3 4">
    <name type="scientific">Ranitomeya imitator</name>
    <name type="common">mimic poison frog</name>
    <dbReference type="NCBI Taxonomy" id="111125"/>
    <lineage>
        <taxon>Eukaryota</taxon>
        <taxon>Metazoa</taxon>
        <taxon>Chordata</taxon>
        <taxon>Craniata</taxon>
        <taxon>Vertebrata</taxon>
        <taxon>Euteleostomi</taxon>
        <taxon>Amphibia</taxon>
        <taxon>Batrachia</taxon>
        <taxon>Anura</taxon>
        <taxon>Neobatrachia</taxon>
        <taxon>Hyloidea</taxon>
        <taxon>Dendrobatidae</taxon>
        <taxon>Dendrobatinae</taxon>
        <taxon>Ranitomeya</taxon>
    </lineage>
</organism>
<dbReference type="Gene3D" id="1.20.58.390">
    <property type="entry name" value="Neurotransmitter-gated ion-channel transmembrane domain"/>
    <property type="match status" value="1"/>
</dbReference>
<name>A0ABN9LTA7_9NEOB</name>
<dbReference type="InterPro" id="IPR036719">
    <property type="entry name" value="Neuro-gated_channel_TM_sf"/>
</dbReference>
<keyword evidence="4" id="KW-1185">Reference proteome</keyword>
<evidence type="ECO:0000313" key="4">
    <source>
        <dbReference type="Proteomes" id="UP001176940"/>
    </source>
</evidence>
<proteinExistence type="predicted"/>
<feature type="transmembrane region" description="Helical" evidence="1">
    <location>
        <begin position="24"/>
        <end position="45"/>
    </location>
</feature>
<gene>
    <name evidence="3" type="ORF">RIMI_LOCUS12871015</name>
</gene>
<reference evidence="3" key="1">
    <citation type="submission" date="2023-07" db="EMBL/GenBank/DDBJ databases">
        <authorList>
            <person name="Stuckert A."/>
        </authorList>
    </citation>
    <scope>NUCLEOTIDE SEQUENCE</scope>
</reference>
<dbReference type="EMBL" id="CAUEEQ010031084">
    <property type="protein sequence ID" value="CAJ0950096.1"/>
    <property type="molecule type" value="Genomic_DNA"/>
</dbReference>
<protein>
    <recommendedName>
        <fullName evidence="2">Neurotransmitter-gated ion-channel transmembrane domain-containing protein</fullName>
    </recommendedName>
</protein>
<sequence length="74" mass="9016">MNGDGHNRPVVEDWKFVAQVLDRMFLWTFLLVSVIGSIFLFIPVIHKWAKYYRAYTYWQYAWGQDYIDYFNAKI</sequence>
<dbReference type="Pfam" id="PF02932">
    <property type="entry name" value="Neur_chan_memb"/>
    <property type="match status" value="1"/>
</dbReference>
<dbReference type="InterPro" id="IPR038050">
    <property type="entry name" value="Neuro_actylchol_rec"/>
</dbReference>
<keyword evidence="1" id="KW-1133">Transmembrane helix</keyword>
<accession>A0ABN9LTA7</accession>
<evidence type="ECO:0000256" key="1">
    <source>
        <dbReference type="SAM" id="Phobius"/>
    </source>
</evidence>
<dbReference type="Proteomes" id="UP001176940">
    <property type="component" value="Unassembled WGS sequence"/>
</dbReference>
<dbReference type="InterPro" id="IPR006029">
    <property type="entry name" value="Neurotrans-gated_channel_TM"/>
</dbReference>
<keyword evidence="1" id="KW-0812">Transmembrane</keyword>
<feature type="domain" description="Neurotransmitter-gated ion-channel transmembrane" evidence="2">
    <location>
        <begin position="7"/>
        <end position="41"/>
    </location>
</feature>
<dbReference type="SUPFAM" id="SSF90112">
    <property type="entry name" value="Neurotransmitter-gated ion-channel transmembrane pore"/>
    <property type="match status" value="1"/>
</dbReference>
<comment type="caution">
    <text evidence="3">The sequence shown here is derived from an EMBL/GenBank/DDBJ whole genome shotgun (WGS) entry which is preliminary data.</text>
</comment>
<evidence type="ECO:0000313" key="3">
    <source>
        <dbReference type="EMBL" id="CAJ0950096.1"/>
    </source>
</evidence>